<name>A0A3E2BLC8_9BACT</name>
<protein>
    <recommendedName>
        <fullName evidence="4">Phosphate-selective porin O and P</fullName>
    </recommendedName>
</protein>
<evidence type="ECO:0008006" key="4">
    <source>
        <dbReference type="Google" id="ProtNLM"/>
    </source>
</evidence>
<dbReference type="Proteomes" id="UP000257323">
    <property type="component" value="Unassembled WGS sequence"/>
</dbReference>
<dbReference type="EMBL" id="QUAH01000008">
    <property type="protein sequence ID" value="RFT15521.1"/>
    <property type="molecule type" value="Genomic_DNA"/>
</dbReference>
<dbReference type="InterPro" id="IPR023614">
    <property type="entry name" value="Porin_dom_sf"/>
</dbReference>
<dbReference type="SUPFAM" id="SSF56935">
    <property type="entry name" value="Porins"/>
    <property type="match status" value="1"/>
</dbReference>
<organism evidence="2 3">
    <name type="scientific">Candidatus Saccharicenans subterraneus</name>
    <dbReference type="NCBI Taxonomy" id="2508984"/>
    <lineage>
        <taxon>Bacteria</taxon>
        <taxon>Candidatus Aminicenantota</taxon>
        <taxon>Candidatus Aminicenantia</taxon>
        <taxon>Candidatus Aminicenantales</taxon>
        <taxon>Candidatus Saccharicenantaceae</taxon>
        <taxon>Candidatus Saccharicenans</taxon>
    </lineage>
</organism>
<accession>A0A3E2BLC8</accession>
<feature type="signal peptide" evidence="1">
    <location>
        <begin position="1"/>
        <end position="21"/>
    </location>
</feature>
<proteinExistence type="predicted"/>
<evidence type="ECO:0000313" key="2">
    <source>
        <dbReference type="EMBL" id="RFT15521.1"/>
    </source>
</evidence>
<keyword evidence="1" id="KW-0732">Signal</keyword>
<sequence length="337" mass="38143">MSRRKVVALLACFFWLSASLAAQVKAGGYFSFEYLKSQPEGLYSKGTFANFNGGLAVSGVIYGSLSFLAEGRLASHENFQLAQAFINFQGSQLISLKAGLFEIPFGRFNRSARPHENPTVFRPLVFHFFPYRWNDLGICLQGNYAIFYYSAYIINGLSADSQGYLETKFTDPNKDKAMGGRLGLRFGEGIELGGSIYNGKYDPDGTKDVQFRGLDLLWLTPEWEVRGEFIQAAYDHPTLNQKLNFEGYYLTVSMLFKSFRLYYSFQRSDLPQNLVDDHGAPPLNIFLDTMVKKTRSAVGLKWDAASNFYAKLEYDWNKEKDVKLKDNVLLVQVGLAF</sequence>
<comment type="caution">
    <text evidence="2">The sequence shown here is derived from an EMBL/GenBank/DDBJ whole genome shotgun (WGS) entry which is preliminary data.</text>
</comment>
<feature type="chain" id="PRO_5017793480" description="Phosphate-selective porin O and P" evidence="1">
    <location>
        <begin position="22"/>
        <end position="337"/>
    </location>
</feature>
<gene>
    <name evidence="2" type="ORF">OP8BY_0169</name>
</gene>
<dbReference type="Gene3D" id="2.40.160.10">
    <property type="entry name" value="Porin"/>
    <property type="match status" value="1"/>
</dbReference>
<dbReference type="AlphaFoldDB" id="A0A3E2BLC8"/>
<reference evidence="2 3" key="1">
    <citation type="submission" date="2018-08" db="EMBL/GenBank/DDBJ databases">
        <title>Genome analysis of the thermophilic bacterium of the candidate phylum Aminicenantes from deep subsurface aquifer revealed its physiology and ecological role.</title>
        <authorList>
            <person name="Kadnikov V.V."/>
            <person name="Mardanov A.V."/>
            <person name="Beletsky A.V."/>
            <person name="Karnachuk O.V."/>
            <person name="Ravin N.V."/>
        </authorList>
    </citation>
    <scope>NUCLEOTIDE SEQUENCE [LARGE SCALE GENOMIC DNA]</scope>
    <source>
        <strain evidence="2">BY38</strain>
    </source>
</reference>
<evidence type="ECO:0000313" key="3">
    <source>
        <dbReference type="Proteomes" id="UP000257323"/>
    </source>
</evidence>
<evidence type="ECO:0000256" key="1">
    <source>
        <dbReference type="SAM" id="SignalP"/>
    </source>
</evidence>